<sequence>MVDGLIAGKLSGSAQNRTAQNGKTFVTAKVRAASGDGDALFVNVIAFDDNAKAALLALADGDSVALAGTLTPKVWTDKHGDAKTALDMVAHGVLSAYHVRKRREAIGQASSGDTTSISRSVGKQRGLREGAALAGDAMPDDDVTF</sequence>
<protein>
    <submittedName>
        <fullName evidence="4">Single-stranded DNA-binding protein</fullName>
    </submittedName>
</protein>
<evidence type="ECO:0000256" key="3">
    <source>
        <dbReference type="SAM" id="MobiDB-lite"/>
    </source>
</evidence>
<dbReference type="AlphaFoldDB" id="A0A2N7VPQ6"/>
<keyword evidence="5" id="KW-1185">Reference proteome</keyword>
<dbReference type="OrthoDB" id="8813484at2"/>
<dbReference type="InterPro" id="IPR012340">
    <property type="entry name" value="NA-bd_OB-fold"/>
</dbReference>
<reference evidence="4 5" key="1">
    <citation type="submission" date="2018-01" db="EMBL/GenBank/DDBJ databases">
        <title>Whole genome analyses suggest that Burkholderia sensu lato contains two further novel genera in the rhizoxinica-symbiotica group Mycetohabitans gen. nov., and Trinickia gen. nov.: implications for the evolution of diazotrophy and nodulation in the Burkholderiaceae.</title>
        <authorList>
            <person name="Estrada-de los Santos P."/>
            <person name="Palmer M."/>
            <person name="Chavez-Ramirez B."/>
            <person name="Beukes C."/>
            <person name="Steenkamp E.T."/>
            <person name="Hirsch A.M."/>
            <person name="Manyaka P."/>
            <person name="Maluk M."/>
            <person name="Lafos M."/>
            <person name="Crook M."/>
            <person name="Gross E."/>
            <person name="Simon M.F."/>
            <person name="Bueno dos Reis Junior F."/>
            <person name="Poole P.S."/>
            <person name="Venter S.N."/>
            <person name="James E.K."/>
        </authorList>
    </citation>
    <scope>NUCLEOTIDE SEQUENCE [LARGE SCALE GENOMIC DNA]</scope>
    <source>
        <strain evidence="4 5">GIMN1.004</strain>
    </source>
</reference>
<dbReference type="InterPro" id="IPR000424">
    <property type="entry name" value="Primosome_PriB/ssb"/>
</dbReference>
<gene>
    <name evidence="4" type="ORF">C0Z18_15135</name>
</gene>
<name>A0A2N7VPQ6_9BURK</name>
<dbReference type="GO" id="GO:0003697">
    <property type="term" value="F:single-stranded DNA binding"/>
    <property type="evidence" value="ECO:0007669"/>
    <property type="project" value="InterPro"/>
</dbReference>
<dbReference type="SUPFAM" id="SSF50249">
    <property type="entry name" value="Nucleic acid-binding proteins"/>
    <property type="match status" value="1"/>
</dbReference>
<dbReference type="RefSeq" id="WP_102646222.1">
    <property type="nucleotide sequence ID" value="NZ_PNYA01000012.1"/>
</dbReference>
<proteinExistence type="predicted"/>
<evidence type="ECO:0000313" key="5">
    <source>
        <dbReference type="Proteomes" id="UP000235616"/>
    </source>
</evidence>
<organism evidence="4 5">
    <name type="scientific">Trinickia dabaoshanensis</name>
    <dbReference type="NCBI Taxonomy" id="564714"/>
    <lineage>
        <taxon>Bacteria</taxon>
        <taxon>Pseudomonadati</taxon>
        <taxon>Pseudomonadota</taxon>
        <taxon>Betaproteobacteria</taxon>
        <taxon>Burkholderiales</taxon>
        <taxon>Burkholderiaceae</taxon>
        <taxon>Trinickia</taxon>
    </lineage>
</organism>
<feature type="region of interest" description="Disordered" evidence="3">
    <location>
        <begin position="105"/>
        <end position="133"/>
    </location>
</feature>
<comment type="caution">
    <text evidence="4">The sequence shown here is derived from an EMBL/GenBank/DDBJ whole genome shotgun (WGS) entry which is preliminary data.</text>
</comment>
<dbReference type="Proteomes" id="UP000235616">
    <property type="component" value="Unassembled WGS sequence"/>
</dbReference>
<accession>A0A2N7VPQ6</accession>
<evidence type="ECO:0000256" key="1">
    <source>
        <dbReference type="ARBA" id="ARBA00023125"/>
    </source>
</evidence>
<feature type="compositionally biased region" description="Polar residues" evidence="3">
    <location>
        <begin position="108"/>
        <end position="121"/>
    </location>
</feature>
<dbReference type="EMBL" id="PNYA01000012">
    <property type="protein sequence ID" value="PMS19141.1"/>
    <property type="molecule type" value="Genomic_DNA"/>
</dbReference>
<dbReference type="PROSITE" id="PS50935">
    <property type="entry name" value="SSB"/>
    <property type="match status" value="1"/>
</dbReference>
<dbReference type="Gene3D" id="2.40.50.140">
    <property type="entry name" value="Nucleic acid-binding proteins"/>
    <property type="match status" value="1"/>
</dbReference>
<evidence type="ECO:0000256" key="2">
    <source>
        <dbReference type="PROSITE-ProRule" id="PRU00252"/>
    </source>
</evidence>
<evidence type="ECO:0000313" key="4">
    <source>
        <dbReference type="EMBL" id="PMS19141.1"/>
    </source>
</evidence>
<dbReference type="Pfam" id="PF00436">
    <property type="entry name" value="SSB"/>
    <property type="match status" value="1"/>
</dbReference>
<keyword evidence="1 2" id="KW-0238">DNA-binding</keyword>